<dbReference type="PIRSF" id="PIRSF002162">
    <property type="entry name" value="Ribosomal_L6"/>
    <property type="match status" value="1"/>
</dbReference>
<dbReference type="EMBL" id="MGAQ01000015">
    <property type="protein sequence ID" value="OGK50518.1"/>
    <property type="molecule type" value="Genomic_DNA"/>
</dbReference>
<keyword evidence="1 5" id="KW-0689">Ribosomal protein</keyword>
<sequence length="183" mass="20052">MSKIGEKPIIITEGVNVAMVGAAVSVKGKEGELSIDIPRELEVKLEKEQVNVRRKNEVKKVKALHGLYRTLISNAMQGVVTPWQKRLEIVGTGYNAKMQGEDLALKVGYSHPIVFKKVTGIKFQVDGNNIIIISGVDKQLVGQVAHQIKTNKKPDPYKGKGIRYEGERLKLKPGKKAKTAGAA</sequence>
<dbReference type="PRINTS" id="PR00059">
    <property type="entry name" value="RIBOSOMALL6"/>
</dbReference>
<evidence type="ECO:0000256" key="6">
    <source>
        <dbReference type="RuleBase" id="RU003870"/>
    </source>
</evidence>
<dbReference type="PANTHER" id="PTHR11655:SF14">
    <property type="entry name" value="LARGE RIBOSOMAL SUBUNIT PROTEIN UL6M"/>
    <property type="match status" value="1"/>
</dbReference>
<reference evidence="8 9" key="1">
    <citation type="journal article" date="2016" name="Nat. Commun.">
        <title>Thousands of microbial genomes shed light on interconnected biogeochemical processes in an aquifer system.</title>
        <authorList>
            <person name="Anantharaman K."/>
            <person name="Brown C.T."/>
            <person name="Hug L.A."/>
            <person name="Sharon I."/>
            <person name="Castelle C.J."/>
            <person name="Probst A.J."/>
            <person name="Thomas B.C."/>
            <person name="Singh A."/>
            <person name="Wilkins M.J."/>
            <person name="Karaoz U."/>
            <person name="Brodie E.L."/>
            <person name="Williams K.H."/>
            <person name="Hubbard S.S."/>
            <person name="Banfield J.F."/>
        </authorList>
    </citation>
    <scope>NUCLEOTIDE SEQUENCE [LARGE SCALE GENOMIC DNA]</scope>
</reference>
<dbReference type="GO" id="GO:0003735">
    <property type="term" value="F:structural constituent of ribosome"/>
    <property type="evidence" value="ECO:0007669"/>
    <property type="project" value="UniProtKB-UniRule"/>
</dbReference>
<dbReference type="NCBIfam" id="TIGR03654">
    <property type="entry name" value="L6_bact"/>
    <property type="match status" value="1"/>
</dbReference>
<dbReference type="GO" id="GO:0002181">
    <property type="term" value="P:cytoplasmic translation"/>
    <property type="evidence" value="ECO:0007669"/>
    <property type="project" value="TreeGrafter"/>
</dbReference>
<dbReference type="SUPFAM" id="SSF56053">
    <property type="entry name" value="Ribosomal protein L6"/>
    <property type="match status" value="2"/>
</dbReference>
<protein>
    <recommendedName>
        <fullName evidence="3 4">50S ribosomal protein L6</fullName>
    </recommendedName>
</protein>
<evidence type="ECO:0000256" key="2">
    <source>
        <dbReference type="ARBA" id="ARBA00023274"/>
    </source>
</evidence>
<evidence type="ECO:0000256" key="4">
    <source>
        <dbReference type="NCBIfam" id="TIGR03654"/>
    </source>
</evidence>
<dbReference type="PROSITE" id="PS00525">
    <property type="entry name" value="RIBOSOMAL_L6_1"/>
    <property type="match status" value="1"/>
</dbReference>
<dbReference type="GO" id="GO:0019843">
    <property type="term" value="F:rRNA binding"/>
    <property type="evidence" value="ECO:0007669"/>
    <property type="project" value="UniProtKB-UniRule"/>
</dbReference>
<dbReference type="Gene3D" id="3.90.930.12">
    <property type="entry name" value="Ribosomal protein L6, alpha-beta domain"/>
    <property type="match status" value="2"/>
</dbReference>
<feature type="domain" description="Large ribosomal subunit protein uL6 alpha-beta" evidence="7">
    <location>
        <begin position="13"/>
        <end position="79"/>
    </location>
</feature>
<dbReference type="InterPro" id="IPR000702">
    <property type="entry name" value="Ribosomal_uL6-like"/>
</dbReference>
<dbReference type="InterPro" id="IPR002358">
    <property type="entry name" value="Ribosomal_uL6_CS"/>
</dbReference>
<comment type="similarity">
    <text evidence="5">Belongs to the universal ribosomal protein uL6 family.</text>
</comment>
<accession>A0A1F7J4I7</accession>
<keyword evidence="2 5" id="KW-0687">Ribonucleoprotein</keyword>
<comment type="caution">
    <text evidence="8">The sequence shown here is derived from an EMBL/GenBank/DDBJ whole genome shotgun (WGS) entry which is preliminary data.</text>
</comment>
<dbReference type="PANTHER" id="PTHR11655">
    <property type="entry name" value="60S/50S RIBOSOMAL PROTEIN L6/L9"/>
    <property type="match status" value="1"/>
</dbReference>
<evidence type="ECO:0000256" key="5">
    <source>
        <dbReference type="RuleBase" id="RU003869"/>
    </source>
</evidence>
<dbReference type="AlphaFoldDB" id="A0A1F7J4I7"/>
<dbReference type="InterPro" id="IPR020040">
    <property type="entry name" value="Ribosomal_uL6_a/b-dom"/>
</dbReference>
<feature type="domain" description="Large ribosomal subunit protein uL6 alpha-beta" evidence="7">
    <location>
        <begin position="90"/>
        <end position="164"/>
    </location>
</feature>
<name>A0A1F7J4I7_9BACT</name>
<dbReference type="GO" id="GO:0022625">
    <property type="term" value="C:cytosolic large ribosomal subunit"/>
    <property type="evidence" value="ECO:0007669"/>
    <property type="project" value="UniProtKB-UniRule"/>
</dbReference>
<evidence type="ECO:0000256" key="1">
    <source>
        <dbReference type="ARBA" id="ARBA00022980"/>
    </source>
</evidence>
<dbReference type="InterPro" id="IPR019906">
    <property type="entry name" value="Ribosomal_uL6_bac-type"/>
</dbReference>
<keyword evidence="6" id="KW-0694">RNA-binding</keyword>
<organism evidence="8 9">
    <name type="scientific">Candidatus Roizmanbacteria bacterium RIFCSPLOWO2_01_FULL_40_42</name>
    <dbReference type="NCBI Taxonomy" id="1802066"/>
    <lineage>
        <taxon>Bacteria</taxon>
        <taxon>Candidatus Roizmaniibacteriota</taxon>
    </lineage>
</organism>
<evidence type="ECO:0000313" key="8">
    <source>
        <dbReference type="EMBL" id="OGK50518.1"/>
    </source>
</evidence>
<dbReference type="Pfam" id="PF00347">
    <property type="entry name" value="Ribosomal_L6"/>
    <property type="match status" value="2"/>
</dbReference>
<evidence type="ECO:0000256" key="3">
    <source>
        <dbReference type="ARBA" id="ARBA00035454"/>
    </source>
</evidence>
<dbReference type="InterPro" id="IPR036789">
    <property type="entry name" value="Ribosomal_uL6-like_a/b-dom_sf"/>
</dbReference>
<comment type="function">
    <text evidence="6">This protein binds to the 23S rRNA, and is important in its secondary structure. It is located near the subunit interface in the base of the L7/L12 stalk, and near the tRNA binding site of the peptidyltransferase center.</text>
</comment>
<evidence type="ECO:0000313" key="9">
    <source>
        <dbReference type="Proteomes" id="UP000178558"/>
    </source>
</evidence>
<evidence type="ECO:0000259" key="7">
    <source>
        <dbReference type="Pfam" id="PF00347"/>
    </source>
</evidence>
<keyword evidence="6" id="KW-0699">rRNA-binding</keyword>
<proteinExistence type="inferred from homology"/>
<gene>
    <name evidence="8" type="ORF">A3B50_01915</name>
</gene>
<dbReference type="Proteomes" id="UP000178558">
    <property type="component" value="Unassembled WGS sequence"/>
</dbReference>